<dbReference type="PANTHER" id="PTHR22777:SF32">
    <property type="entry name" value="UPF0053 INNER MEMBRANE PROTEIN YFJD"/>
    <property type="match status" value="1"/>
</dbReference>
<dbReference type="InterPro" id="IPR016169">
    <property type="entry name" value="FAD-bd_PCMH_sub2"/>
</dbReference>
<evidence type="ECO:0000259" key="13">
    <source>
        <dbReference type="PROSITE" id="PS51846"/>
    </source>
</evidence>
<keyword evidence="3" id="KW-1003">Cell membrane</keyword>
<dbReference type="OrthoDB" id="9797674at2"/>
<dbReference type="CDD" id="cd04590">
    <property type="entry name" value="CBS_pair_CorC_HlyC_assoc"/>
    <property type="match status" value="1"/>
</dbReference>
<dbReference type="RefSeq" id="WP_057624187.1">
    <property type="nucleotide sequence ID" value="NZ_LKHV02000001.1"/>
</dbReference>
<dbReference type="GO" id="GO:0050660">
    <property type="term" value="F:flavin adenine dinucleotide binding"/>
    <property type="evidence" value="ECO:0007669"/>
    <property type="project" value="InterPro"/>
</dbReference>
<comment type="caution">
    <text evidence="14">The sequence shown here is derived from an EMBL/GenBank/DDBJ whole genome shotgun (WGS) entry which is preliminary data.</text>
</comment>
<evidence type="ECO:0000256" key="5">
    <source>
        <dbReference type="ARBA" id="ARBA00022737"/>
    </source>
</evidence>
<dbReference type="Gene3D" id="3.30.465.10">
    <property type="match status" value="1"/>
</dbReference>
<dbReference type="AlphaFoldDB" id="A0A0Q9YF16"/>
<feature type="transmembrane region" description="Helical" evidence="11">
    <location>
        <begin position="123"/>
        <end position="145"/>
    </location>
</feature>
<feature type="domain" description="CNNM transmembrane" evidence="13">
    <location>
        <begin position="2"/>
        <end position="200"/>
    </location>
</feature>
<keyword evidence="6 10" id="KW-1133">Transmembrane helix</keyword>
<dbReference type="Pfam" id="PF00571">
    <property type="entry name" value="CBS"/>
    <property type="match status" value="1"/>
</dbReference>
<evidence type="ECO:0000256" key="7">
    <source>
        <dbReference type="ARBA" id="ARBA00023122"/>
    </source>
</evidence>
<feature type="transmembrane region" description="Helical" evidence="11">
    <location>
        <begin position="6"/>
        <end position="26"/>
    </location>
</feature>
<accession>A0A0Q9YF16</accession>
<dbReference type="PATRIC" id="fig|1590042.3.peg.1087"/>
<evidence type="ECO:0000259" key="12">
    <source>
        <dbReference type="PROSITE" id="PS51371"/>
    </source>
</evidence>
<evidence type="ECO:0000256" key="8">
    <source>
        <dbReference type="ARBA" id="ARBA00023136"/>
    </source>
</evidence>
<dbReference type="InterPro" id="IPR005170">
    <property type="entry name" value="Transptr-assoc_dom"/>
</dbReference>
<dbReference type="PROSITE" id="PS51371">
    <property type="entry name" value="CBS"/>
    <property type="match status" value="1"/>
</dbReference>
<evidence type="ECO:0000313" key="14">
    <source>
        <dbReference type="EMBL" id="KRG19077.1"/>
    </source>
</evidence>
<keyword evidence="5" id="KW-0677">Repeat</keyword>
<reference evidence="14" key="1">
    <citation type="submission" date="2015-09" db="EMBL/GenBank/DDBJ databases">
        <title>Draft Genome Sequences of Two Novel Amoeba-resistant Intranuclear Bacteria, Candidatus Berkiella cookevillensis and Candidatus Berkiella aquae.</title>
        <authorList>
            <person name="Mehari Y.T."/>
            <person name="Arivett B.A."/>
            <person name="Farone A.L."/>
            <person name="Gunderson J.H."/>
            <person name="Farone M.B."/>
        </authorList>
    </citation>
    <scope>NUCLEOTIDE SEQUENCE [LARGE SCALE GENOMIC DNA]</scope>
    <source>
        <strain evidence="14">CC99</strain>
    </source>
</reference>
<evidence type="ECO:0000256" key="11">
    <source>
        <dbReference type="SAM" id="Phobius"/>
    </source>
</evidence>
<keyword evidence="4 10" id="KW-0812">Transmembrane</keyword>
<evidence type="ECO:0000256" key="6">
    <source>
        <dbReference type="ARBA" id="ARBA00022989"/>
    </source>
</evidence>
<protein>
    <submittedName>
        <fullName evidence="14">Magnesium and cobalt efflux protein CorC</fullName>
    </submittedName>
</protein>
<comment type="subcellular location">
    <subcellularLocation>
        <location evidence="1">Cell membrane</location>
        <topology evidence="1">Multi-pass membrane protein</topology>
    </subcellularLocation>
</comment>
<evidence type="ECO:0000256" key="9">
    <source>
        <dbReference type="PROSITE-ProRule" id="PRU00703"/>
    </source>
</evidence>
<dbReference type="Gene3D" id="3.10.580.10">
    <property type="entry name" value="CBS-domain"/>
    <property type="match status" value="1"/>
</dbReference>
<dbReference type="Pfam" id="PF03471">
    <property type="entry name" value="CorC_HlyC"/>
    <property type="match status" value="1"/>
</dbReference>
<name>A0A0Q9YF16_9GAMM</name>
<comment type="similarity">
    <text evidence="2">Belongs to the UPF0053 family.</text>
</comment>
<evidence type="ECO:0000256" key="1">
    <source>
        <dbReference type="ARBA" id="ARBA00004651"/>
    </source>
</evidence>
<dbReference type="EMBL" id="LKHV01000004">
    <property type="protein sequence ID" value="KRG19077.1"/>
    <property type="molecule type" value="Genomic_DNA"/>
</dbReference>
<evidence type="ECO:0000256" key="2">
    <source>
        <dbReference type="ARBA" id="ARBA00006337"/>
    </source>
</evidence>
<dbReference type="STRING" id="437022.CC99x_01072"/>
<dbReference type="InterPro" id="IPR002550">
    <property type="entry name" value="CNNM"/>
</dbReference>
<keyword evidence="7 9" id="KW-0129">CBS domain</keyword>
<dbReference type="InterPro" id="IPR000644">
    <property type="entry name" value="CBS_dom"/>
</dbReference>
<feature type="domain" description="CBS" evidence="12">
    <location>
        <begin position="273"/>
        <end position="331"/>
    </location>
</feature>
<dbReference type="PROSITE" id="PS51846">
    <property type="entry name" value="CNNM"/>
    <property type="match status" value="1"/>
</dbReference>
<keyword evidence="8 10" id="KW-0472">Membrane</keyword>
<evidence type="ECO:0000256" key="3">
    <source>
        <dbReference type="ARBA" id="ARBA00022475"/>
    </source>
</evidence>
<dbReference type="SMART" id="SM01091">
    <property type="entry name" value="CorC_HlyC"/>
    <property type="match status" value="1"/>
</dbReference>
<gene>
    <name evidence="14" type="primary">corC_2</name>
    <name evidence="14" type="ORF">CC99x_01072</name>
</gene>
<dbReference type="SUPFAM" id="SSF56176">
    <property type="entry name" value="FAD-binding/transporter-associated domain-like"/>
    <property type="match status" value="1"/>
</dbReference>
<feature type="transmembrane region" description="Helical" evidence="11">
    <location>
        <begin position="61"/>
        <end position="85"/>
    </location>
</feature>
<dbReference type="InterPro" id="IPR036318">
    <property type="entry name" value="FAD-bd_PCMH-like_sf"/>
</dbReference>
<dbReference type="InterPro" id="IPR046342">
    <property type="entry name" value="CBS_dom_sf"/>
</dbReference>
<dbReference type="GO" id="GO:0005886">
    <property type="term" value="C:plasma membrane"/>
    <property type="evidence" value="ECO:0007669"/>
    <property type="project" value="UniProtKB-SubCell"/>
</dbReference>
<evidence type="ECO:0000256" key="10">
    <source>
        <dbReference type="PROSITE-ProRule" id="PRU01193"/>
    </source>
</evidence>
<sequence>MNDIPLPILSILLIILLLLSAFFSACETGMMTINRYRLRHLTKTSRAARRVQKLLERPDRLLGAILLGNNFANITAAAIASVMAIRLWGDYGVLIASFLLTIIILIFAEVSPKTLAAIYPEKIAFRASLTLSAILRVLYPLVWIINAFSNGLLRLIGVKIRKQKHLSISPEELRTVVHEAAGRISSQHRAMLLGILDLEQVSIEDIMIPRNEIIGIDINNEWEAIKSQLASTQHTFLPVYEDDLNDMIGVLHVKDAIHIFAQHAGTKEQLRDVLMDVYFVPEGTSLATQLLNFKNNKKRFALVVDEYGDLQGLITLEDIFEEIVGEFTTDMVSETQAFIHPQQDGSLLIDGSTALRDLNPMLGLDLPMNGAKTLSGLIIEYLETIPESGTCCKINQIPMEIIQVQDNKIKTVKIVSNFTHPAGNKVR</sequence>
<feature type="transmembrane region" description="Helical" evidence="11">
    <location>
        <begin position="91"/>
        <end position="111"/>
    </location>
</feature>
<dbReference type="SUPFAM" id="SSF54631">
    <property type="entry name" value="CBS-domain pair"/>
    <property type="match status" value="1"/>
</dbReference>
<dbReference type="Pfam" id="PF01595">
    <property type="entry name" value="CNNM"/>
    <property type="match status" value="1"/>
</dbReference>
<proteinExistence type="inferred from homology"/>
<organism evidence="14">
    <name type="scientific">Candidatus Berkiella cookevillensis</name>
    <dbReference type="NCBI Taxonomy" id="437022"/>
    <lineage>
        <taxon>Bacteria</taxon>
        <taxon>Pseudomonadati</taxon>
        <taxon>Pseudomonadota</taxon>
        <taxon>Gammaproteobacteria</taxon>
        <taxon>Candidatus Berkiellales</taxon>
        <taxon>Candidatus Berkiellaceae</taxon>
        <taxon>Candidatus Berkiella</taxon>
    </lineage>
</organism>
<dbReference type="InterPro" id="IPR044751">
    <property type="entry name" value="Ion_transp-like_CBS"/>
</dbReference>
<evidence type="ECO:0000256" key="4">
    <source>
        <dbReference type="ARBA" id="ARBA00022692"/>
    </source>
</evidence>
<dbReference type="PANTHER" id="PTHR22777">
    <property type="entry name" value="HEMOLYSIN-RELATED"/>
    <property type="match status" value="1"/>
</dbReference>
<dbReference type="NCBIfam" id="NF008604">
    <property type="entry name" value="PRK11573.1"/>
    <property type="match status" value="1"/>
</dbReference>